<dbReference type="AlphaFoldDB" id="A0AAD7QHI2"/>
<name>A0AAD7QHI2_QUISA</name>
<dbReference type="PROSITE" id="PS50086">
    <property type="entry name" value="TBC_RABGAP"/>
    <property type="match status" value="1"/>
</dbReference>
<dbReference type="EMBL" id="JARAOO010000001">
    <property type="protein sequence ID" value="KAJ7981603.1"/>
    <property type="molecule type" value="Genomic_DNA"/>
</dbReference>
<feature type="compositionally biased region" description="Polar residues" evidence="1">
    <location>
        <begin position="245"/>
        <end position="257"/>
    </location>
</feature>
<dbReference type="PANTHER" id="PTHR22957">
    <property type="entry name" value="TBC1 DOMAIN FAMILY MEMBER GTPASE-ACTIVATING PROTEIN"/>
    <property type="match status" value="1"/>
</dbReference>
<protein>
    <submittedName>
        <fullName evidence="3">TBC1 domain family member</fullName>
    </submittedName>
</protein>
<evidence type="ECO:0000259" key="2">
    <source>
        <dbReference type="PROSITE" id="PS50086"/>
    </source>
</evidence>
<dbReference type="FunFam" id="1.10.8.270:FF:000025">
    <property type="entry name" value="TBC1 domain family member 15-like"/>
    <property type="match status" value="1"/>
</dbReference>
<dbReference type="Gene3D" id="1.10.8.270">
    <property type="entry name" value="putative rabgap domain of human tbc1 domain family member 14 like domains"/>
    <property type="match status" value="1"/>
</dbReference>
<keyword evidence="4" id="KW-1185">Reference proteome</keyword>
<evidence type="ECO:0000256" key="1">
    <source>
        <dbReference type="SAM" id="MobiDB-lite"/>
    </source>
</evidence>
<comment type="caution">
    <text evidence="3">The sequence shown here is derived from an EMBL/GenBank/DDBJ whole genome shotgun (WGS) entry which is preliminary data.</text>
</comment>
<dbReference type="SMART" id="SM00164">
    <property type="entry name" value="TBC"/>
    <property type="match status" value="1"/>
</dbReference>
<dbReference type="Gene3D" id="1.10.472.80">
    <property type="entry name" value="Ypt/Rab-GAP domain of gyp1p, domain 3"/>
    <property type="match status" value="1"/>
</dbReference>
<proteinExistence type="predicted"/>
<dbReference type="SUPFAM" id="SSF47923">
    <property type="entry name" value="Ypt/Rab-GAP domain of gyp1p"/>
    <property type="match status" value="2"/>
</dbReference>
<evidence type="ECO:0000313" key="3">
    <source>
        <dbReference type="EMBL" id="KAJ7981603.1"/>
    </source>
</evidence>
<dbReference type="Proteomes" id="UP001163823">
    <property type="component" value="Chromosome 1"/>
</dbReference>
<accession>A0AAD7QHI2</accession>
<dbReference type="GO" id="GO:0005096">
    <property type="term" value="F:GTPase activator activity"/>
    <property type="evidence" value="ECO:0007669"/>
    <property type="project" value="TreeGrafter"/>
</dbReference>
<dbReference type="PANTHER" id="PTHR22957:SF597">
    <property type="entry name" value="RAB-GAP TBC DOMAIN-CONTAINING PROTEIN"/>
    <property type="match status" value="1"/>
</dbReference>
<evidence type="ECO:0000313" key="4">
    <source>
        <dbReference type="Proteomes" id="UP001163823"/>
    </source>
</evidence>
<organism evidence="3 4">
    <name type="scientific">Quillaja saponaria</name>
    <name type="common">Soap bark tree</name>
    <dbReference type="NCBI Taxonomy" id="32244"/>
    <lineage>
        <taxon>Eukaryota</taxon>
        <taxon>Viridiplantae</taxon>
        <taxon>Streptophyta</taxon>
        <taxon>Embryophyta</taxon>
        <taxon>Tracheophyta</taxon>
        <taxon>Spermatophyta</taxon>
        <taxon>Magnoliopsida</taxon>
        <taxon>eudicotyledons</taxon>
        <taxon>Gunneridae</taxon>
        <taxon>Pentapetalae</taxon>
        <taxon>rosids</taxon>
        <taxon>fabids</taxon>
        <taxon>Fabales</taxon>
        <taxon>Quillajaceae</taxon>
        <taxon>Quillaja</taxon>
    </lineage>
</organism>
<dbReference type="KEGG" id="qsa:O6P43_000845"/>
<dbReference type="Pfam" id="PF00566">
    <property type="entry name" value="RabGAP-TBC"/>
    <property type="match status" value="1"/>
</dbReference>
<feature type="region of interest" description="Disordered" evidence="1">
    <location>
        <begin position="233"/>
        <end position="257"/>
    </location>
</feature>
<reference evidence="3 4" key="1">
    <citation type="journal article" date="2023" name="Science">
        <title>Elucidation of the pathway for biosynthesis of saponin adjuvants from the soapbark tree.</title>
        <authorList>
            <person name="Reed J."/>
            <person name="Orme A."/>
            <person name="El-Demerdash A."/>
            <person name="Owen C."/>
            <person name="Martin L.B.B."/>
            <person name="Misra R.C."/>
            <person name="Kikuchi S."/>
            <person name="Rejzek M."/>
            <person name="Martin A.C."/>
            <person name="Harkess A."/>
            <person name="Leebens-Mack J."/>
            <person name="Louveau T."/>
            <person name="Stephenson M.J."/>
            <person name="Osbourn A."/>
        </authorList>
    </citation>
    <scope>NUCLEOTIDE SEQUENCE [LARGE SCALE GENOMIC DNA]</scope>
    <source>
        <strain evidence="3">S10</strain>
    </source>
</reference>
<feature type="domain" description="Rab-GAP TBC" evidence="2">
    <location>
        <begin position="148"/>
        <end position="421"/>
    </location>
</feature>
<sequence>MGCTYYIHQVNSNKKKEKNVKKIKFGFQNSKSENVKIQEETREGKEKHGDVVSTNALNGLSWCCHEVGSISHPLTWVSVSLVLLGCGDTPGTPADSYYEVRPECTDVPKSRFKIKVGKTLSTRKWQAAFTPEGYLDISKTLGRIHRGGIHPSIRGEVWEFLLACYDPKSTFEEREQLRQQRRVQYARWKEECRQMFPIVGSGRYITAPVLTEDGQPIQDPLVLLEANPDKGVALPPEENSGAGANGTNSKSTNTANNLKGVQDKKVIQWMLILHQIGLDVVRTDRTLVFYEKQENLSKLWDILAVYAWIDTDVGYCQGMSDLCSPMIVLLDDEADAFWCFERLMRRLRGNFRCTDSSVGVETQLSNLASITKVIDPKLHQHLETLGGGDYLFAFRMLMVLFRREFSFCDSLYLWEMMWALEYDPDLFSLYENPNLPAEKAEGSKGKAKSIRQFGKFERENMRNGGKNAEAPLPISIFLVASVLKDKSSKLLQEARGLDDVVKILNDITGNLDAKKACTGAMKLHKKYLKKANATKT</sequence>
<gene>
    <name evidence="3" type="ORF">O6P43_000845</name>
</gene>
<dbReference type="InterPro" id="IPR035969">
    <property type="entry name" value="Rab-GAP_TBC_sf"/>
</dbReference>
<dbReference type="InterPro" id="IPR000195">
    <property type="entry name" value="Rab-GAP-TBC_dom"/>
</dbReference>